<dbReference type="Gene3D" id="3.40.50.300">
    <property type="entry name" value="P-loop containing nucleotide triphosphate hydrolases"/>
    <property type="match status" value="1"/>
</dbReference>
<gene>
    <name evidence="8" type="ORF">GOMPHAMPRED_005239</name>
</gene>
<dbReference type="InterPro" id="IPR007860">
    <property type="entry name" value="DNA_mmatch_repair_MutS_con_dom"/>
</dbReference>
<keyword evidence="5" id="KW-0238">DNA-binding</keyword>
<sequence length="1013" mass="112040">MLTCSRRCIQSRYSLAFRPGHRYQVVRKGSSSSLSTVSCLRAQTNQVETRINDGLYIPASDSVGTDLVKTRATRYPSVLQEVAENIERYPGCVILTKVGGFYELYFDQAKEFGALLNLKVAERKYAGGKVPMAGFPFFQLDRYLKVLVQDLNKHVAISEEFPRTAAQKVKSGGLLFERRVARIVTPGTLVDEKFMQSMENNFLLAIHVSNPLLDGQNDLAAPTLGLAWMDLSTGEFYTQATNLGNVSSDLLRISPREIVLNQEMTYDVRQTLLDVLSTESFTVTQFSKLVHIKEVSDWSSRLECPVAVSEMRAFTRAEVDAGNLLLEYAKEQLLDLGMRLQQPIRRIESENMGIDKNTMRGLEIVDRSQTATSGGKGSLLHAIRRTVTKGGARLLRERICSPSTSIQVINQRLDLVEALATNSTLRSKLVDLLEKTFDSQRISQKFALGRGDADDLVSLHKTIIATSDIAQLARSFCDISGETIRKTVAAQFSRLSLDSTLKLAQDIAHAVDEDALLAHHLEEMKEDAEVMSKTRDMLNAVENQEDADFVAGRAKARGIRLLRTSQPRQHTTPLDDNGIKADTPDMENSDIDHSLLSMTNNAAGNATILGESWVMRRSASATLSGLHSKLDALFHAKIELTKSLQGNAMAPSLSLRWTPGLGHHVHVKGAKDIRNTVEKLLSARSIGSSKSTRTFYVAEWSELGNQIDQIKLQIKAEEERVFQTLRESVITNLASLRGNAMVLDELDVACSFAIISSEQNFIRPILNHSRSHTIIDGQHPTVMLGLEEQGRSFVSNDCLVGEVERVWLITGPNMAGKSTFLRQNALISILAQVGCFVPAKYAELGIVDQIFSRIGSADNLYQDQSTFMIEMLETANILNKATPRSFVIMDEIGRGTTPEDGIAVGYACLHHLYNVSKCRTLFATHFHKLCDMTDSWPRLANYCTDVREESDGAFSYVHRLRPGVNRDSHALKVAQLAGLPPSALKIAADVKASFALQSLPANDESIKSATTAV</sequence>
<dbReference type="InterPro" id="IPR045076">
    <property type="entry name" value="MutS"/>
</dbReference>
<organism evidence="8 9">
    <name type="scientific">Gomphillus americanus</name>
    <dbReference type="NCBI Taxonomy" id="1940652"/>
    <lineage>
        <taxon>Eukaryota</taxon>
        <taxon>Fungi</taxon>
        <taxon>Dikarya</taxon>
        <taxon>Ascomycota</taxon>
        <taxon>Pezizomycotina</taxon>
        <taxon>Lecanoromycetes</taxon>
        <taxon>OSLEUM clade</taxon>
        <taxon>Ostropomycetidae</taxon>
        <taxon>Ostropales</taxon>
        <taxon>Graphidaceae</taxon>
        <taxon>Gomphilloideae</taxon>
        <taxon>Gomphillus</taxon>
    </lineage>
</organism>
<dbReference type="PROSITE" id="PS00486">
    <property type="entry name" value="DNA_MISMATCH_REPAIR_2"/>
    <property type="match status" value="1"/>
</dbReference>
<evidence type="ECO:0000259" key="7">
    <source>
        <dbReference type="PROSITE" id="PS00486"/>
    </source>
</evidence>
<keyword evidence="3" id="KW-0227">DNA damage</keyword>
<name>A0A8H3FRS1_9LECA</name>
<feature type="domain" description="DNA mismatch repair proteins mutS family" evidence="7">
    <location>
        <begin position="885"/>
        <end position="901"/>
    </location>
</feature>
<dbReference type="GO" id="GO:0005739">
    <property type="term" value="C:mitochondrion"/>
    <property type="evidence" value="ECO:0007669"/>
    <property type="project" value="TreeGrafter"/>
</dbReference>
<dbReference type="GO" id="GO:0006298">
    <property type="term" value="P:mismatch repair"/>
    <property type="evidence" value="ECO:0007669"/>
    <property type="project" value="InterPro"/>
</dbReference>
<dbReference type="GO" id="GO:0043504">
    <property type="term" value="P:mitochondrial DNA repair"/>
    <property type="evidence" value="ECO:0007669"/>
    <property type="project" value="TreeGrafter"/>
</dbReference>
<dbReference type="Gene3D" id="1.10.1420.10">
    <property type="match status" value="3"/>
</dbReference>
<dbReference type="Pfam" id="PF05188">
    <property type="entry name" value="MutS_II"/>
    <property type="match status" value="1"/>
</dbReference>
<keyword evidence="2" id="KW-0547">Nucleotide-binding</keyword>
<dbReference type="Proteomes" id="UP000664169">
    <property type="component" value="Unassembled WGS sequence"/>
</dbReference>
<evidence type="ECO:0000313" key="9">
    <source>
        <dbReference type="Proteomes" id="UP000664169"/>
    </source>
</evidence>
<dbReference type="GO" id="GO:0005634">
    <property type="term" value="C:nucleus"/>
    <property type="evidence" value="ECO:0007669"/>
    <property type="project" value="TreeGrafter"/>
</dbReference>
<dbReference type="SUPFAM" id="SSF52540">
    <property type="entry name" value="P-loop containing nucleoside triphosphate hydrolases"/>
    <property type="match status" value="1"/>
</dbReference>
<comment type="similarity">
    <text evidence="1">Belongs to the DNA mismatch repair MutS family.</text>
</comment>
<dbReference type="SUPFAM" id="SSF55271">
    <property type="entry name" value="DNA repair protein MutS, domain I"/>
    <property type="match status" value="1"/>
</dbReference>
<evidence type="ECO:0000313" key="8">
    <source>
        <dbReference type="EMBL" id="CAF9928785.1"/>
    </source>
</evidence>
<dbReference type="Pfam" id="PF05192">
    <property type="entry name" value="MutS_III"/>
    <property type="match status" value="1"/>
</dbReference>
<dbReference type="SUPFAM" id="SSF48334">
    <property type="entry name" value="DNA repair protein MutS, domain III"/>
    <property type="match status" value="1"/>
</dbReference>
<dbReference type="GO" id="GO:0005524">
    <property type="term" value="F:ATP binding"/>
    <property type="evidence" value="ECO:0007669"/>
    <property type="project" value="UniProtKB-KW"/>
</dbReference>
<protein>
    <recommendedName>
        <fullName evidence="7">DNA mismatch repair proteins mutS family domain-containing protein</fullName>
    </recommendedName>
</protein>
<dbReference type="Pfam" id="PF00488">
    <property type="entry name" value="MutS_V"/>
    <property type="match status" value="1"/>
</dbReference>
<dbReference type="Gene3D" id="3.30.420.110">
    <property type="entry name" value="MutS, connector domain"/>
    <property type="match status" value="1"/>
</dbReference>
<dbReference type="AlphaFoldDB" id="A0A8H3FRS1"/>
<evidence type="ECO:0000256" key="5">
    <source>
        <dbReference type="ARBA" id="ARBA00023125"/>
    </source>
</evidence>
<proteinExistence type="inferred from homology"/>
<dbReference type="SMART" id="SM00533">
    <property type="entry name" value="MUTSd"/>
    <property type="match status" value="1"/>
</dbReference>
<dbReference type="InterPro" id="IPR007695">
    <property type="entry name" value="DNA_mismatch_repair_MutS-lik_N"/>
</dbReference>
<comment type="caution">
    <text evidence="8">The sequence shown here is derived from an EMBL/GenBank/DDBJ whole genome shotgun (WGS) entry which is preliminary data.</text>
</comment>
<dbReference type="InterPro" id="IPR016151">
    <property type="entry name" value="DNA_mismatch_repair_MutS_N"/>
</dbReference>
<dbReference type="GO" id="GO:0140664">
    <property type="term" value="F:ATP-dependent DNA damage sensor activity"/>
    <property type="evidence" value="ECO:0007669"/>
    <property type="project" value="InterPro"/>
</dbReference>
<dbReference type="GO" id="GO:0030983">
    <property type="term" value="F:mismatched DNA binding"/>
    <property type="evidence" value="ECO:0007669"/>
    <property type="project" value="InterPro"/>
</dbReference>
<evidence type="ECO:0000256" key="2">
    <source>
        <dbReference type="ARBA" id="ARBA00022741"/>
    </source>
</evidence>
<dbReference type="Gene3D" id="3.40.1170.10">
    <property type="entry name" value="DNA repair protein MutS, domain I"/>
    <property type="match status" value="1"/>
</dbReference>
<dbReference type="InterPro" id="IPR036187">
    <property type="entry name" value="DNA_mismatch_repair_MutS_sf"/>
</dbReference>
<dbReference type="SUPFAM" id="SSF53150">
    <property type="entry name" value="DNA repair protein MutS, domain II"/>
    <property type="match status" value="1"/>
</dbReference>
<dbReference type="EMBL" id="CAJPDQ010000030">
    <property type="protein sequence ID" value="CAF9928785.1"/>
    <property type="molecule type" value="Genomic_DNA"/>
</dbReference>
<dbReference type="OrthoDB" id="2534523at2759"/>
<dbReference type="InterPro" id="IPR007696">
    <property type="entry name" value="DNA_mismatch_repair_MutS_core"/>
</dbReference>
<dbReference type="InterPro" id="IPR000432">
    <property type="entry name" value="DNA_mismatch_repair_MutS_C"/>
</dbReference>
<dbReference type="InterPro" id="IPR027417">
    <property type="entry name" value="P-loop_NTPase"/>
</dbReference>
<keyword evidence="6" id="KW-0234">DNA repair</keyword>
<dbReference type="PIRSF" id="PIRSF037677">
    <property type="entry name" value="DNA_mis_repair_Msh6"/>
    <property type="match status" value="1"/>
</dbReference>
<dbReference type="PANTHER" id="PTHR11361:SF34">
    <property type="entry name" value="DNA MISMATCH REPAIR PROTEIN MSH1, MITOCHONDRIAL"/>
    <property type="match status" value="1"/>
</dbReference>
<evidence type="ECO:0000256" key="4">
    <source>
        <dbReference type="ARBA" id="ARBA00022840"/>
    </source>
</evidence>
<evidence type="ECO:0000256" key="1">
    <source>
        <dbReference type="ARBA" id="ARBA00006271"/>
    </source>
</evidence>
<dbReference type="InterPro" id="IPR036678">
    <property type="entry name" value="MutS_con_dom_sf"/>
</dbReference>
<dbReference type="InterPro" id="IPR017261">
    <property type="entry name" value="DNA_mismatch_repair_MutS/MSH"/>
</dbReference>
<dbReference type="PANTHER" id="PTHR11361">
    <property type="entry name" value="DNA MISMATCH REPAIR PROTEIN MUTS FAMILY MEMBER"/>
    <property type="match status" value="1"/>
</dbReference>
<evidence type="ECO:0000256" key="3">
    <source>
        <dbReference type="ARBA" id="ARBA00022763"/>
    </source>
</evidence>
<keyword evidence="4" id="KW-0067">ATP-binding</keyword>
<dbReference type="FunFam" id="3.40.50.300:FF:001238">
    <property type="entry name" value="DNA mismatch repair protein"/>
    <property type="match status" value="1"/>
</dbReference>
<dbReference type="SMART" id="SM00534">
    <property type="entry name" value="MUTSac"/>
    <property type="match status" value="1"/>
</dbReference>
<evidence type="ECO:0000256" key="6">
    <source>
        <dbReference type="ARBA" id="ARBA00023204"/>
    </source>
</evidence>
<reference evidence="8" key="1">
    <citation type="submission" date="2021-03" db="EMBL/GenBank/DDBJ databases">
        <authorList>
            <person name="Tagirdzhanova G."/>
        </authorList>
    </citation>
    <scope>NUCLEOTIDE SEQUENCE</scope>
</reference>
<accession>A0A8H3FRS1</accession>
<keyword evidence="9" id="KW-1185">Reference proteome</keyword>
<dbReference type="Pfam" id="PF01624">
    <property type="entry name" value="MutS_I"/>
    <property type="match status" value="1"/>
</dbReference>